<proteinExistence type="predicted"/>
<organism evidence="2 3">
    <name type="scientific">Leifsonia kafniensis</name>
    <dbReference type="NCBI Taxonomy" id="475957"/>
    <lineage>
        <taxon>Bacteria</taxon>
        <taxon>Bacillati</taxon>
        <taxon>Actinomycetota</taxon>
        <taxon>Actinomycetes</taxon>
        <taxon>Micrococcales</taxon>
        <taxon>Microbacteriaceae</taxon>
        <taxon>Leifsonia</taxon>
    </lineage>
</organism>
<accession>A0ABP7LA52</accession>
<dbReference type="EMBL" id="BAABCN010000018">
    <property type="protein sequence ID" value="GAA3895813.1"/>
    <property type="molecule type" value="Genomic_DNA"/>
</dbReference>
<sequence length="221" mass="23558">MSRTTKADILIVGGEPRVDLLPPEVREERKARVVRRRLGLSVAGALVLVIAATGGATALSLQAQVALSDEQTRTTQLLQEQNQYVEVRTVQQEVSLVQAAQQVGVSTEINWKTYLEAVQAILPASVVIDTVEVDSASPIALFVQPTAPLQGPRVATVKFTAKSAVLPDVPTWLTALKTLPGYADALPGSVGLDAATGTYTVDITMHVNDAAFAKRFETEGK</sequence>
<gene>
    <name evidence="2" type="ORF">GCM10022381_41660</name>
</gene>
<dbReference type="Proteomes" id="UP001501803">
    <property type="component" value="Unassembled WGS sequence"/>
</dbReference>
<evidence type="ECO:0000256" key="1">
    <source>
        <dbReference type="SAM" id="Phobius"/>
    </source>
</evidence>
<reference evidence="3" key="1">
    <citation type="journal article" date="2019" name="Int. J. Syst. Evol. Microbiol.">
        <title>The Global Catalogue of Microorganisms (GCM) 10K type strain sequencing project: providing services to taxonomists for standard genome sequencing and annotation.</title>
        <authorList>
            <consortium name="The Broad Institute Genomics Platform"/>
            <consortium name="The Broad Institute Genome Sequencing Center for Infectious Disease"/>
            <person name="Wu L."/>
            <person name="Ma J."/>
        </authorList>
    </citation>
    <scope>NUCLEOTIDE SEQUENCE [LARGE SCALE GENOMIC DNA]</scope>
    <source>
        <strain evidence="3">JCM 17021</strain>
    </source>
</reference>
<evidence type="ECO:0000313" key="3">
    <source>
        <dbReference type="Proteomes" id="UP001501803"/>
    </source>
</evidence>
<keyword evidence="1" id="KW-0472">Membrane</keyword>
<name>A0ABP7LA52_9MICO</name>
<protein>
    <recommendedName>
        <fullName evidence="4">Fimbrial assembly protein</fullName>
    </recommendedName>
</protein>
<keyword evidence="1" id="KW-0812">Transmembrane</keyword>
<evidence type="ECO:0008006" key="4">
    <source>
        <dbReference type="Google" id="ProtNLM"/>
    </source>
</evidence>
<keyword evidence="1" id="KW-1133">Transmembrane helix</keyword>
<keyword evidence="3" id="KW-1185">Reference proteome</keyword>
<dbReference type="RefSeq" id="WP_345069856.1">
    <property type="nucleotide sequence ID" value="NZ_BAABCN010000018.1"/>
</dbReference>
<evidence type="ECO:0000313" key="2">
    <source>
        <dbReference type="EMBL" id="GAA3895813.1"/>
    </source>
</evidence>
<comment type="caution">
    <text evidence="2">The sequence shown here is derived from an EMBL/GenBank/DDBJ whole genome shotgun (WGS) entry which is preliminary data.</text>
</comment>
<feature type="transmembrane region" description="Helical" evidence="1">
    <location>
        <begin position="38"/>
        <end position="61"/>
    </location>
</feature>